<keyword evidence="1" id="KW-0812">Transmembrane</keyword>
<dbReference type="EMBL" id="CP150886">
    <property type="protein sequence ID" value="WZB90106.1"/>
    <property type="molecule type" value="Genomic_DNA"/>
</dbReference>
<keyword evidence="1" id="KW-1133">Transmembrane helix</keyword>
<reference evidence="2 3" key="1">
    <citation type="submission" date="2024-04" db="EMBL/GenBank/DDBJ databases">
        <title>Okeanomitos corallinicola gen. &amp; sp. nov. (Nostocales, Cyanobacteria), a new toxic marine heterocyst-forming cyanobacterium from a coral reef.</title>
        <authorList>
            <person name="Li H."/>
            <person name="Li R."/>
            <person name="Kang J."/>
            <person name="Hii K.S."/>
            <person name="Mohamed H.F."/>
            <person name="Xu X."/>
            <person name="Luo Z."/>
        </authorList>
    </citation>
    <scope>NUCLEOTIDE SEQUENCE [LARGE SCALE GENOMIC DNA]</scope>
    <source>
        <strain evidence="2 3">TIOX110</strain>
    </source>
</reference>
<accession>A0ABZ2UYL0</accession>
<dbReference type="RefSeq" id="WP_353933000.1">
    <property type="nucleotide sequence ID" value="NZ_CP150886.1"/>
</dbReference>
<proteinExistence type="predicted"/>
<keyword evidence="1" id="KW-0472">Membrane</keyword>
<protein>
    <submittedName>
        <fullName evidence="2">Uncharacterized protein</fullName>
    </submittedName>
</protein>
<organism evidence="2 3">
    <name type="scientific">Okeanomitos corallinicola TIOX110</name>
    <dbReference type="NCBI Taxonomy" id="3133117"/>
    <lineage>
        <taxon>Bacteria</taxon>
        <taxon>Bacillati</taxon>
        <taxon>Cyanobacteriota</taxon>
        <taxon>Cyanophyceae</taxon>
        <taxon>Nostocales</taxon>
        <taxon>Aphanizomenonaceae</taxon>
        <taxon>Okeanomitos</taxon>
    </lineage>
</organism>
<dbReference type="Proteomes" id="UP001483337">
    <property type="component" value="Chromosome"/>
</dbReference>
<sequence length="71" mass="7875">MKTSKIEQEMALKYRLGEIIKIDGTPNKNYFAPNTFIGTIFVSLGISAFCGACLGLLLLFILELLIYSLKS</sequence>
<gene>
    <name evidence="2" type="ORF">WJM97_10620</name>
</gene>
<name>A0ABZ2UYL0_9CYAN</name>
<evidence type="ECO:0000313" key="3">
    <source>
        <dbReference type="Proteomes" id="UP001483337"/>
    </source>
</evidence>
<evidence type="ECO:0000313" key="2">
    <source>
        <dbReference type="EMBL" id="WZB90106.1"/>
    </source>
</evidence>
<keyword evidence="3" id="KW-1185">Reference proteome</keyword>
<feature type="transmembrane region" description="Helical" evidence="1">
    <location>
        <begin position="36"/>
        <end position="66"/>
    </location>
</feature>
<evidence type="ECO:0000256" key="1">
    <source>
        <dbReference type="SAM" id="Phobius"/>
    </source>
</evidence>